<evidence type="ECO:0000313" key="1">
    <source>
        <dbReference type="EMBL" id="AGB07056.1"/>
    </source>
</evidence>
<proteinExistence type="predicted"/>
<evidence type="ECO:0000313" key="2">
    <source>
        <dbReference type="Proteomes" id="UP000018884"/>
    </source>
</evidence>
<name>V9LZQ9_9CAUD</name>
<protein>
    <submittedName>
        <fullName evidence="1">Uncharacterized protein</fullName>
    </submittedName>
</protein>
<dbReference type="RefSeq" id="YP_009006343.1">
    <property type="nucleotide sequence ID" value="NC_023568.1"/>
</dbReference>
<accession>V9LZQ9</accession>
<reference evidence="1 2" key="1">
    <citation type="submission" date="2012-11" db="EMBL/GenBank/DDBJ databases">
        <title>Comeplete Genome Sequence Of a Novel Gaint Bacteriophage VH7D that Infects Vibrio harveyi.</title>
        <authorList>
            <person name="Luo Z."/>
            <person name="Yu Y."/>
        </authorList>
    </citation>
    <scope>NUCLEOTIDE SEQUENCE [LARGE SCALE GENOMIC DNA]</scope>
</reference>
<dbReference type="Proteomes" id="UP000018884">
    <property type="component" value="Segment"/>
</dbReference>
<organism evidence="1 2">
    <name type="scientific">Vibrio phage VH7D</name>
    <dbReference type="NCBI Taxonomy" id="1262539"/>
    <lineage>
        <taxon>Viruses</taxon>
        <taxon>Duplodnaviria</taxon>
        <taxon>Heunggongvirae</taxon>
        <taxon>Uroviricota</taxon>
        <taxon>Caudoviricetes</taxon>
        <taxon>Pantevenvirales</taxon>
        <taxon>Straboviridae</taxon>
        <taxon>Schizotequatrovirus</taxon>
        <taxon>Schizotequatrovirus vh7d</taxon>
    </lineage>
</organism>
<dbReference type="EMBL" id="KC131129">
    <property type="protein sequence ID" value="AGB07056.1"/>
    <property type="molecule type" value="Genomic_DNA"/>
</dbReference>
<dbReference type="KEGG" id="vg:18499975"/>
<sequence>METKVMSMIMKAEEARARSIKVMEEKFPVDDLEHLDERIAQATDEMRFGINIRMQDELPGIESHSMKRLLIEYLRLHNYNAFYVDNILEIRWQI</sequence>
<dbReference type="GeneID" id="18499975"/>
<keyword evidence="2" id="KW-1185">Reference proteome</keyword>